<dbReference type="SUPFAM" id="SSF52540">
    <property type="entry name" value="P-loop containing nucleoside triphosphate hydrolases"/>
    <property type="match status" value="1"/>
</dbReference>
<gene>
    <name evidence="3" type="ORF">FPD38_04680</name>
</gene>
<accession>A0A5C7DTI1</accession>
<keyword evidence="2" id="KW-1133">Transmembrane helix</keyword>
<evidence type="ECO:0000313" key="3">
    <source>
        <dbReference type="EMBL" id="TXE88135.1"/>
    </source>
</evidence>
<dbReference type="Gene3D" id="3.40.50.300">
    <property type="entry name" value="P-loop containing nucleotide triphosphate hydrolases"/>
    <property type="match status" value="1"/>
</dbReference>
<proteinExistence type="predicted"/>
<dbReference type="InterPro" id="IPR027417">
    <property type="entry name" value="P-loop_NTPase"/>
</dbReference>
<keyword evidence="2" id="KW-0812">Transmembrane</keyword>
<dbReference type="AlphaFoldDB" id="A0A5C7DTI1"/>
<evidence type="ECO:0000256" key="2">
    <source>
        <dbReference type="SAM" id="Phobius"/>
    </source>
</evidence>
<keyword evidence="1" id="KW-0175">Coiled coil</keyword>
<dbReference type="Proteomes" id="UP000321629">
    <property type="component" value="Unassembled WGS sequence"/>
</dbReference>
<dbReference type="RefSeq" id="WP_147555588.1">
    <property type="nucleotide sequence ID" value="NZ_VOWJ01000023.1"/>
</dbReference>
<reference evidence="3 4" key="1">
    <citation type="submission" date="2019-07" db="EMBL/GenBank/DDBJ databases">
        <title>Rapid identification of Enteric Bacteria from Whole Genome Sequences (WGS) using Average Nucleotide Identity (ANI).</title>
        <authorList>
            <person name="Lane C."/>
        </authorList>
    </citation>
    <scope>NUCLEOTIDE SEQUENCE [LARGE SCALE GENOMIC DNA]</scope>
    <source>
        <strain evidence="3 4">2016D-0084</strain>
    </source>
</reference>
<organism evidence="3 4">
    <name type="scientific">Campylobacter volucris</name>
    <dbReference type="NCBI Taxonomy" id="1031542"/>
    <lineage>
        <taxon>Bacteria</taxon>
        <taxon>Pseudomonadati</taxon>
        <taxon>Campylobacterota</taxon>
        <taxon>Epsilonproteobacteria</taxon>
        <taxon>Campylobacterales</taxon>
        <taxon>Campylobacteraceae</taxon>
        <taxon>Campylobacter</taxon>
    </lineage>
</organism>
<evidence type="ECO:0000313" key="4">
    <source>
        <dbReference type="Proteomes" id="UP000321629"/>
    </source>
</evidence>
<sequence length="682" mass="79516">MENIYQKIKVNIDDLEYIFNNTNDNDKISDLNQNALSIFKDLKQNSIKELDVLKDNQEWNNFTIAFYGETNAGKSTLIEALRIYFKEKIKLEQEEQFNQFSLEYNERFEDSEQKIQAFEEQIITLSKNKESIELQLQDLNNKGIFSKILIFFVGNLKKLKKNLLEIDDNIAFIIQEKERYCKEKQDLEDKILEVQDGVIIGDGRSDFTKNLSAYSLTYNQECITLLDVPGIEGNEKIVIDEISKATKKAHAVFYIKREPTPPQKGSTSNKGTIEKIQEHLSEHTEVYTIYNKPINNVRALSRGLINENEEESLKILDEKMQEILHNNYKTCKIISAQVAFYGVSRCVFKNTDLYKQRAKFLEQLKPEELLQKSYFYEFVEFLQQDLFKNFKKKIKISNYNKALKVVEKFIQNIDVINKQYISLLQDFQNIQKSTSKDLDLLVKNFILDLDNDSNLQIEKFQNKTRGIMYKIIEQDITDADFKDYFEQEIKKQIEFLTQNTDKCFKSLIVEFESKLQKILQKFQEKLKISTENNFKINNEIPLSINIDSGLDKTALFGALGGMVVAVAAMNFWNPGGWVVLALSVISGFIGVFKSIRKMFDKNYKRSQQKKSVDENLRKILSKLQDDIKKQLKDNDKNIKDPINNIKNTLLHPITHLKTTIGDLDKIKNDLDKLANTIRKDII</sequence>
<feature type="transmembrane region" description="Helical" evidence="2">
    <location>
        <begin position="577"/>
        <end position="595"/>
    </location>
</feature>
<evidence type="ECO:0000256" key="1">
    <source>
        <dbReference type="SAM" id="Coils"/>
    </source>
</evidence>
<comment type="caution">
    <text evidence="3">The sequence shown here is derived from an EMBL/GenBank/DDBJ whole genome shotgun (WGS) entry which is preliminary data.</text>
</comment>
<protein>
    <submittedName>
        <fullName evidence="3">Uncharacterized protein</fullName>
    </submittedName>
</protein>
<keyword evidence="2" id="KW-0472">Membrane</keyword>
<dbReference type="EMBL" id="VOWJ01000023">
    <property type="protein sequence ID" value="TXE88135.1"/>
    <property type="molecule type" value="Genomic_DNA"/>
</dbReference>
<feature type="coiled-coil region" evidence="1">
    <location>
        <begin position="101"/>
        <end position="190"/>
    </location>
</feature>
<name>A0A5C7DTI1_9BACT</name>